<name>A0A8D8ZXD0_9HEMI</name>
<evidence type="ECO:0000313" key="1">
    <source>
        <dbReference type="EMBL" id="CAG6755079.1"/>
    </source>
</evidence>
<dbReference type="EMBL" id="HBUF01541028">
    <property type="protein sequence ID" value="CAG6755079.1"/>
    <property type="molecule type" value="Transcribed_RNA"/>
</dbReference>
<dbReference type="EMBL" id="HBUF01541027">
    <property type="protein sequence ID" value="CAG6755077.1"/>
    <property type="molecule type" value="Transcribed_RNA"/>
</dbReference>
<proteinExistence type="predicted"/>
<protein>
    <submittedName>
        <fullName evidence="1">Uncharacterized protein</fullName>
    </submittedName>
</protein>
<dbReference type="AlphaFoldDB" id="A0A8D8ZXD0"/>
<organism evidence="1">
    <name type="scientific">Cacopsylla melanoneura</name>
    <dbReference type="NCBI Taxonomy" id="428564"/>
    <lineage>
        <taxon>Eukaryota</taxon>
        <taxon>Metazoa</taxon>
        <taxon>Ecdysozoa</taxon>
        <taxon>Arthropoda</taxon>
        <taxon>Hexapoda</taxon>
        <taxon>Insecta</taxon>
        <taxon>Pterygota</taxon>
        <taxon>Neoptera</taxon>
        <taxon>Paraneoptera</taxon>
        <taxon>Hemiptera</taxon>
        <taxon>Sternorrhyncha</taxon>
        <taxon>Psylloidea</taxon>
        <taxon>Psyllidae</taxon>
        <taxon>Psyllinae</taxon>
        <taxon>Cacopsylla</taxon>
    </lineage>
</organism>
<reference evidence="1" key="1">
    <citation type="submission" date="2021-05" db="EMBL/GenBank/DDBJ databases">
        <authorList>
            <person name="Alioto T."/>
            <person name="Alioto T."/>
            <person name="Gomez Garrido J."/>
        </authorList>
    </citation>
    <scope>NUCLEOTIDE SEQUENCE</scope>
</reference>
<accession>A0A8D8ZXD0</accession>
<sequence>MLTQKVMSILCWWRRRRIIPLRREKLLRMTLTHTCLTYGKSSLTESVIQTSTRITRMIKLPPRVRSKRHRLRNHQQTLIYNICSRSLCIGLEINLARRRTR</sequence>